<gene>
    <name evidence="1" type="ORF">F2Y81_16945</name>
</gene>
<evidence type="ECO:0000313" key="1">
    <source>
        <dbReference type="EMBL" id="KAA5416041.1"/>
    </source>
</evidence>
<dbReference type="Proteomes" id="UP000448877">
    <property type="component" value="Unassembled WGS sequence"/>
</dbReference>
<evidence type="ECO:0000313" key="2">
    <source>
        <dbReference type="Proteomes" id="UP000448877"/>
    </source>
</evidence>
<dbReference type="EMBL" id="VVYV01000029">
    <property type="protein sequence ID" value="KAA5416041.1"/>
    <property type="molecule type" value="Genomic_DNA"/>
</dbReference>
<dbReference type="AlphaFoldDB" id="A0A642PW64"/>
<protein>
    <submittedName>
        <fullName evidence="1">Uncharacterized protein</fullName>
    </submittedName>
</protein>
<dbReference type="GeneID" id="82174910"/>
<proteinExistence type="predicted"/>
<comment type="caution">
    <text evidence="1">The sequence shown here is derived from an EMBL/GenBank/DDBJ whole genome shotgun (WGS) entry which is preliminary data.</text>
</comment>
<organism evidence="1 2">
    <name type="scientific">Bacteroides cellulosilyticus</name>
    <dbReference type="NCBI Taxonomy" id="246787"/>
    <lineage>
        <taxon>Bacteria</taxon>
        <taxon>Pseudomonadati</taxon>
        <taxon>Bacteroidota</taxon>
        <taxon>Bacteroidia</taxon>
        <taxon>Bacteroidales</taxon>
        <taxon>Bacteroidaceae</taxon>
        <taxon>Bacteroides</taxon>
    </lineage>
</organism>
<dbReference type="RefSeq" id="WP_004318054.1">
    <property type="nucleotide sequence ID" value="NZ_VVYV01000029.1"/>
</dbReference>
<accession>A0A642PW64</accession>
<sequence>MDEFYMVFVEGCATPTYKHENLESAENEAKRLATLLKKKAYVLCTIKSIEDTQYKIEDCRPNGSDLPF</sequence>
<name>A0A642PW64_9BACE</name>
<reference evidence="1 2" key="1">
    <citation type="journal article" date="2019" name="Nat. Med.">
        <title>A library of human gut bacterial isolates paired with longitudinal multiomics data enables mechanistic microbiome research.</title>
        <authorList>
            <person name="Poyet M."/>
            <person name="Groussin M."/>
            <person name="Gibbons S.M."/>
            <person name="Avila-Pacheco J."/>
            <person name="Jiang X."/>
            <person name="Kearney S.M."/>
            <person name="Perrotta A.R."/>
            <person name="Berdy B."/>
            <person name="Zhao S."/>
            <person name="Lieberman T.D."/>
            <person name="Swanson P.K."/>
            <person name="Smith M."/>
            <person name="Roesemann S."/>
            <person name="Alexander J.E."/>
            <person name="Rich S.A."/>
            <person name="Livny J."/>
            <person name="Vlamakis H."/>
            <person name="Clish C."/>
            <person name="Bullock K."/>
            <person name="Deik A."/>
            <person name="Scott J."/>
            <person name="Pierce K.A."/>
            <person name="Xavier R.J."/>
            <person name="Alm E.J."/>
        </authorList>
    </citation>
    <scope>NUCLEOTIDE SEQUENCE [LARGE SCALE GENOMIC DNA]</scope>
    <source>
        <strain evidence="1 2">BIOML-A6</strain>
    </source>
</reference>